<dbReference type="EMBL" id="VCPC01000001">
    <property type="protein sequence ID" value="TMV15122.1"/>
    <property type="molecule type" value="Genomic_DNA"/>
</dbReference>
<accession>A0ABY2XEV8</accession>
<evidence type="ECO:0000313" key="2">
    <source>
        <dbReference type="Proteomes" id="UP001191082"/>
    </source>
</evidence>
<protein>
    <submittedName>
        <fullName evidence="1">Uncharacterized protein</fullName>
    </submittedName>
</protein>
<gene>
    <name evidence="1" type="ORF">FGK64_03935</name>
</gene>
<reference evidence="1 2" key="1">
    <citation type="submission" date="2019-05" db="EMBL/GenBank/DDBJ databases">
        <title>Marivita sp. nov. isolated from sea sediment.</title>
        <authorList>
            <person name="Kim W."/>
        </authorList>
    </citation>
    <scope>NUCLEOTIDE SEQUENCE [LARGE SCALE GENOMIC DNA]</scope>
    <source>
        <strain evidence="1 2">CAU 1492</strain>
    </source>
</reference>
<evidence type="ECO:0000313" key="1">
    <source>
        <dbReference type="EMBL" id="TMV15122.1"/>
    </source>
</evidence>
<proteinExistence type="predicted"/>
<dbReference type="RefSeq" id="WP_138862470.1">
    <property type="nucleotide sequence ID" value="NZ_VCPC01000001.1"/>
</dbReference>
<dbReference type="Proteomes" id="UP001191082">
    <property type="component" value="Unassembled WGS sequence"/>
</dbReference>
<organism evidence="1 2">
    <name type="scientific">Arenibacterium halophilum</name>
    <dbReference type="NCBI Taxonomy" id="2583821"/>
    <lineage>
        <taxon>Bacteria</taxon>
        <taxon>Pseudomonadati</taxon>
        <taxon>Pseudomonadota</taxon>
        <taxon>Alphaproteobacteria</taxon>
        <taxon>Rhodobacterales</taxon>
        <taxon>Paracoccaceae</taxon>
        <taxon>Arenibacterium</taxon>
    </lineage>
</organism>
<name>A0ABY2XEV8_9RHOB</name>
<comment type="caution">
    <text evidence="1">The sequence shown here is derived from an EMBL/GenBank/DDBJ whole genome shotgun (WGS) entry which is preliminary data.</text>
</comment>
<sequence length="1665" mass="180603">MPIDGLTDAQSNFVETFILVPRGFGRKKAEKRRDKATVNFRRFNVQKDAVKTRIEALGDPVVQKLLKSQLARAEEAIGTDPKALDFDTATAMLIDVNKAVAAHARQLEVRGKHALMLARMDVVENSPPLDNIDDINRVWAFADTTFDSGARANDPTKLNEAERALDQLAALIDAGRPDVTGDGRESKRKLRDVGIALAELQKGADAAFTKAHVPPPLTALFKTVQDRLDDGAAADVAGLPAAATAAEQALAAADTGYNRLLAEVDAWQRAHTKFLPRYKVMTAHPSASEATYVAPRFLLVTNAYKAAADLSLAHDYAGAAAALIPVATDVEAAITFADSYEGFLDLLEKRRAMVDALPAANTRTFDQIKTAITDTTDLLTQATDARDAGNMVLALTRLNDIAREVPKVERLIFYEDVYVIGRKKLTKYLKQANALNADVKALIATDLVYYKKLLDDSKPLADGGQMEEAAGMIDGLGEFDLVLDEKIEQAENYIVAKTEFDTHFAAANAITVPNGRVAIADYIAQLQANQIKIVRCAATGALREGRKLCEALSNKHNGQIAKAGHAKDYLAHKAALDNEIAALETGGAGQDQATQVLTMAKTLRDDALTFTQKDDWFQAFRLAIAGRQMVATAKTAADGAAGLDALVDTAKLDAIAADFAGAKGEFDKVHSQVGTQDPDGIFSDELTAADTKANQANGLLPADAAGARAQLDEAISDCRDILTKLTQRTAYDAMREALETDLEDIETRDKKKLLKPEMDAIKGHLRAAEQAADPGKDFASALDQMRAAQVETHNAYGICNYIDFYLTATKRLDEIDTKLRKKDIAPGLTDEIARFEDGKRDTKTAWDDRKMAEMQAVANKTITLGFAFLKSGQNYKDAKSIYAKNVTKRLGDEMANPGAAHLAGQIRAGIANYEQAMNDSLYDTAFFVARDVGWLIIQAKTAAKDHDAWLPVKAKATAALTEIEDRDDTANGPAHTRITELRAIYDDAIQREGRHNYSGAMGRLKGFDALCKAVVPMLDAFDLMAGDRAVALQAVADLGAMGTDPIAPMFARIEGKRDNAQRLAGAFDFAQAHSLFRELPGDCETAKATLQQQAEFGTIMDQINDVDDGDTDDLKAAIAAAKATHANLAARPAALFVKTRLDDLSDTIDRATGMTDADFDGALALLTGAVTDCTELAGEMGRFDQFSDTVELARSLVADLRKHAQAGFVRDELTALLARVDGGMTRVRADATQRRAVRDDVEAVIATCRDLREVLDDRQIWEDARAPVATDLAELEKHEDRHIATQDIAALRVTMDASETKADTRDHAGAMAELVTARGLVAKARLRIKVTSNTAPNKKELQALLAAPGGDALLDDVVNKLDEDTRRKVMTVAFEARFGCKLELDKPKGRFAKLFGSKGGEKKAPNIQRFFEIMSALPPSTTLDNDSMLIFSNKTPEEGDTSYFDGSRKEVAMREGDAKGSAIYGIGLEHELGADPATLELQHGKPMDFFSWNTLHEVGHAVDDKLGFMDGPGAAMAGWETFGANVRPAAAAIAAEMDFDANYVAEYMSSGRGSAPPIPEPNGCSADEWEARRREACAWVDRVRTSENPWGSDSIAKQSTCANGKVYHESYDNDWSCYNYAARANGVSGYQFRAPGEWFSELFAAVHSGKIKNSHVHYNAINNAR</sequence>
<keyword evidence="2" id="KW-1185">Reference proteome</keyword>